<evidence type="ECO:0000256" key="1">
    <source>
        <dbReference type="SAM" id="SignalP"/>
    </source>
</evidence>
<reference evidence="2" key="1">
    <citation type="submission" date="2021-01" db="EMBL/GenBank/DDBJ databases">
        <authorList>
            <consortium name="Genoscope - CEA"/>
            <person name="William W."/>
        </authorList>
    </citation>
    <scope>NUCLEOTIDE SEQUENCE</scope>
</reference>
<gene>
    <name evidence="2" type="ORF">PPRIM_AZ9-3.1.T1600077</name>
</gene>
<evidence type="ECO:0000313" key="2">
    <source>
        <dbReference type="EMBL" id="CAD8114571.1"/>
    </source>
</evidence>
<protein>
    <submittedName>
        <fullName evidence="2">Uncharacterized protein</fullName>
    </submittedName>
</protein>
<proteinExistence type="predicted"/>
<dbReference type="Proteomes" id="UP000688137">
    <property type="component" value="Unassembled WGS sequence"/>
</dbReference>
<sequence length="324" mass="39045">MLLIILLSVATFAYVHKEEQYAMDVYNKMNSIKEFLSQLEYYTALEKLEIRSKEKLEFEEESFTIYSEHYQELIKSLKAEQVCHKRQKEDMQMFLRETFPEAIDKIKRIIADKEKLIEGDIKELAKIKHSQPEDISKRFEEFNYLHQKIQEVLESNDQQDIYKALELLESKIMIGSFKQMQNQEVDFFMKSVDRLFQEKQNPHKKEESIQLLSLMRSVISEYLITMMNDQLEQSFDLLDKELFFTQSKHTHINAKEQYVNLLQRVEQNHYNIWKSILDKQFDNTMLEIAEKQQDTANKIGNRAIQYHTQMQEMFKAMLERFLQR</sequence>
<organism evidence="2 3">
    <name type="scientific">Paramecium primaurelia</name>
    <dbReference type="NCBI Taxonomy" id="5886"/>
    <lineage>
        <taxon>Eukaryota</taxon>
        <taxon>Sar</taxon>
        <taxon>Alveolata</taxon>
        <taxon>Ciliophora</taxon>
        <taxon>Intramacronucleata</taxon>
        <taxon>Oligohymenophorea</taxon>
        <taxon>Peniculida</taxon>
        <taxon>Parameciidae</taxon>
        <taxon>Paramecium</taxon>
    </lineage>
</organism>
<comment type="caution">
    <text evidence="2">The sequence shown here is derived from an EMBL/GenBank/DDBJ whole genome shotgun (WGS) entry which is preliminary data.</text>
</comment>
<dbReference type="EMBL" id="CAJJDM010000165">
    <property type="protein sequence ID" value="CAD8114571.1"/>
    <property type="molecule type" value="Genomic_DNA"/>
</dbReference>
<accession>A0A8S1QHT7</accession>
<keyword evidence="3" id="KW-1185">Reference proteome</keyword>
<dbReference type="AlphaFoldDB" id="A0A8S1QHT7"/>
<feature type="chain" id="PRO_5035830799" evidence="1">
    <location>
        <begin position="18"/>
        <end position="324"/>
    </location>
</feature>
<dbReference type="OMA" id="HTHINAK"/>
<keyword evidence="1" id="KW-0732">Signal</keyword>
<feature type="signal peptide" evidence="1">
    <location>
        <begin position="1"/>
        <end position="17"/>
    </location>
</feature>
<name>A0A8S1QHT7_PARPR</name>
<evidence type="ECO:0000313" key="3">
    <source>
        <dbReference type="Proteomes" id="UP000688137"/>
    </source>
</evidence>